<dbReference type="PANTHER" id="PTHR43798:SF33">
    <property type="entry name" value="HYDROLASE, PUTATIVE (AFU_ORTHOLOGUE AFUA_2G14860)-RELATED"/>
    <property type="match status" value="1"/>
</dbReference>
<dbReference type="Proteomes" id="UP001247754">
    <property type="component" value="Unassembled WGS sequence"/>
</dbReference>
<name>A0ABU1F6P1_9RHOB</name>
<comment type="caution">
    <text evidence="2">The sequence shown here is derived from an EMBL/GenBank/DDBJ whole genome shotgun (WGS) entry which is preliminary data.</text>
</comment>
<sequence length="269" mass="28440">MTEAVIAGHRTAWRVFGHGPRPALALHCSLAHAGAWAAVGERLGDLLTMTAVDMPGHGRTADWDGGTDLHRLSTDIAAHFAAQGPVDLIGHSFGGTVALRLALERPERVRSLTLIEPVLFAAAHRADPAHYAADTAQAPFAQAWREGRREDAAALFHAEWGNGIALDALPERQRRYIVDRMGLIVAQDPYLAQDSAGLLRPGGLESLPMPVLLAEGGASPPVIGAIMGELARRIPDARRLVVPGAGHMLPITHSAAVAAGLRAMLAEPT</sequence>
<dbReference type="InterPro" id="IPR000073">
    <property type="entry name" value="AB_hydrolase_1"/>
</dbReference>
<dbReference type="PANTHER" id="PTHR43798">
    <property type="entry name" value="MONOACYLGLYCEROL LIPASE"/>
    <property type="match status" value="1"/>
</dbReference>
<evidence type="ECO:0000313" key="2">
    <source>
        <dbReference type="EMBL" id="MDR5652313.1"/>
    </source>
</evidence>
<accession>A0ABU1F6P1</accession>
<dbReference type="InterPro" id="IPR029058">
    <property type="entry name" value="AB_hydrolase_fold"/>
</dbReference>
<dbReference type="PRINTS" id="PR00111">
    <property type="entry name" value="ABHYDROLASE"/>
</dbReference>
<evidence type="ECO:0000259" key="1">
    <source>
        <dbReference type="Pfam" id="PF12697"/>
    </source>
</evidence>
<dbReference type="InterPro" id="IPR050266">
    <property type="entry name" value="AB_hydrolase_sf"/>
</dbReference>
<keyword evidence="3" id="KW-1185">Reference proteome</keyword>
<protein>
    <submittedName>
        <fullName evidence="2">Alpha/beta hydrolase</fullName>
    </submittedName>
</protein>
<proteinExistence type="predicted"/>
<dbReference type="Pfam" id="PF12697">
    <property type="entry name" value="Abhydrolase_6"/>
    <property type="match status" value="1"/>
</dbReference>
<gene>
    <name evidence="2" type="ORF">RGD00_06850</name>
</gene>
<evidence type="ECO:0000313" key="3">
    <source>
        <dbReference type="Proteomes" id="UP001247754"/>
    </source>
</evidence>
<dbReference type="EMBL" id="JAVKPH010000005">
    <property type="protein sequence ID" value="MDR5652313.1"/>
    <property type="molecule type" value="Genomic_DNA"/>
</dbReference>
<organism evidence="2 3">
    <name type="scientific">Ruixingdingia sedimenti</name>
    <dbReference type="NCBI Taxonomy" id="3073604"/>
    <lineage>
        <taxon>Bacteria</taxon>
        <taxon>Pseudomonadati</taxon>
        <taxon>Pseudomonadota</taxon>
        <taxon>Alphaproteobacteria</taxon>
        <taxon>Rhodobacterales</taxon>
        <taxon>Paracoccaceae</taxon>
        <taxon>Ruixingdingia</taxon>
    </lineage>
</organism>
<dbReference type="GO" id="GO:0016787">
    <property type="term" value="F:hydrolase activity"/>
    <property type="evidence" value="ECO:0007669"/>
    <property type="project" value="UniProtKB-KW"/>
</dbReference>
<dbReference type="Gene3D" id="3.40.50.1820">
    <property type="entry name" value="alpha/beta hydrolase"/>
    <property type="match status" value="1"/>
</dbReference>
<dbReference type="SUPFAM" id="SSF53474">
    <property type="entry name" value="alpha/beta-Hydrolases"/>
    <property type="match status" value="1"/>
</dbReference>
<reference evidence="2 3" key="1">
    <citation type="submission" date="2023-09" db="EMBL/GenBank/DDBJ databases">
        <title>Xinfangfangia sedmenti sp. nov., isolated the sedment.</title>
        <authorList>
            <person name="Xu L."/>
        </authorList>
    </citation>
    <scope>NUCLEOTIDE SEQUENCE [LARGE SCALE GENOMIC DNA]</scope>
    <source>
        <strain evidence="2 3">LG-4</strain>
    </source>
</reference>
<feature type="domain" description="AB hydrolase-1" evidence="1">
    <location>
        <begin position="26"/>
        <end position="259"/>
    </location>
</feature>
<dbReference type="RefSeq" id="WP_310456562.1">
    <property type="nucleotide sequence ID" value="NZ_JAVKPH010000005.1"/>
</dbReference>
<keyword evidence="2" id="KW-0378">Hydrolase</keyword>